<proteinExistence type="inferred from homology"/>
<dbReference type="PROSITE" id="PS50928">
    <property type="entry name" value="ABC_TM1"/>
    <property type="match status" value="1"/>
</dbReference>
<dbReference type="Pfam" id="PF12911">
    <property type="entry name" value="OppC_N"/>
    <property type="match status" value="1"/>
</dbReference>
<feature type="domain" description="ABC transmembrane type-1" evidence="8">
    <location>
        <begin position="72"/>
        <end position="259"/>
    </location>
</feature>
<evidence type="ECO:0000313" key="10">
    <source>
        <dbReference type="Proteomes" id="UP000284841"/>
    </source>
</evidence>
<dbReference type="STRING" id="1776384.GCA_900086585_02131"/>
<evidence type="ECO:0000256" key="3">
    <source>
        <dbReference type="ARBA" id="ARBA00022475"/>
    </source>
</evidence>
<sequence>MKKEKKLPRISLCVLGLIILSSVFAGVLAPYSMEEMNPAAINLAPSAAHIFGTDSMGRDLFTMVLYGGRASIYIGLLSACISTAVAVVYGTVSGLAGERLDDLLMRFSELIMSVPSILLVIFLQAMWGKASYTSLSVIIGLTGWMNISKIVRSEVRQIRNSDYVLAARTMEGGFWYILRRHLLPNFVSSIMFMVVTNIGQAMITESTLSFLGLGLPLTTVSWGSLLSMSQEVLLTNCWWIIIIPGLVLITTLVCITEIGEYIRKKNNRLYSNL</sequence>
<accession>A0A415DY56</accession>
<dbReference type="InterPro" id="IPR025966">
    <property type="entry name" value="OppC_N"/>
</dbReference>
<evidence type="ECO:0000256" key="2">
    <source>
        <dbReference type="ARBA" id="ARBA00022448"/>
    </source>
</evidence>
<keyword evidence="4 7" id="KW-0812">Transmembrane</keyword>
<dbReference type="PANTHER" id="PTHR43386">
    <property type="entry name" value="OLIGOPEPTIDE TRANSPORT SYSTEM PERMEASE PROTEIN APPC"/>
    <property type="match status" value="1"/>
</dbReference>
<dbReference type="GO" id="GO:0055085">
    <property type="term" value="P:transmembrane transport"/>
    <property type="evidence" value="ECO:0007669"/>
    <property type="project" value="InterPro"/>
</dbReference>
<dbReference type="EMBL" id="QRMS01000004">
    <property type="protein sequence ID" value="RHJ85788.1"/>
    <property type="molecule type" value="Genomic_DNA"/>
</dbReference>
<evidence type="ECO:0000256" key="1">
    <source>
        <dbReference type="ARBA" id="ARBA00004651"/>
    </source>
</evidence>
<comment type="similarity">
    <text evidence="7">Belongs to the binding-protein-dependent transport system permease family.</text>
</comment>
<feature type="transmembrane region" description="Helical" evidence="7">
    <location>
        <begin position="182"/>
        <end position="203"/>
    </location>
</feature>
<dbReference type="InterPro" id="IPR035906">
    <property type="entry name" value="MetI-like_sf"/>
</dbReference>
<gene>
    <name evidence="9" type="ORF">DW099_13140</name>
</gene>
<evidence type="ECO:0000256" key="6">
    <source>
        <dbReference type="ARBA" id="ARBA00023136"/>
    </source>
</evidence>
<feature type="transmembrane region" description="Helical" evidence="7">
    <location>
        <begin position="104"/>
        <end position="126"/>
    </location>
</feature>
<dbReference type="Pfam" id="PF00528">
    <property type="entry name" value="BPD_transp_1"/>
    <property type="match status" value="1"/>
</dbReference>
<keyword evidence="3" id="KW-1003">Cell membrane</keyword>
<dbReference type="RefSeq" id="WP_118335994.1">
    <property type="nucleotide sequence ID" value="NZ_AP025567.1"/>
</dbReference>
<dbReference type="SUPFAM" id="SSF161098">
    <property type="entry name" value="MetI-like"/>
    <property type="match status" value="1"/>
</dbReference>
<keyword evidence="10" id="KW-1185">Reference proteome</keyword>
<dbReference type="GO" id="GO:0005886">
    <property type="term" value="C:plasma membrane"/>
    <property type="evidence" value="ECO:0007669"/>
    <property type="project" value="UniProtKB-SubCell"/>
</dbReference>
<dbReference type="InterPro" id="IPR000515">
    <property type="entry name" value="MetI-like"/>
</dbReference>
<evidence type="ECO:0000313" key="9">
    <source>
        <dbReference type="EMBL" id="RHJ85788.1"/>
    </source>
</evidence>
<dbReference type="PANTHER" id="PTHR43386:SF1">
    <property type="entry name" value="D,D-DIPEPTIDE TRANSPORT SYSTEM PERMEASE PROTEIN DDPC-RELATED"/>
    <property type="match status" value="1"/>
</dbReference>
<reference evidence="9 10" key="1">
    <citation type="submission" date="2018-08" db="EMBL/GenBank/DDBJ databases">
        <title>A genome reference for cultivated species of the human gut microbiota.</title>
        <authorList>
            <person name="Zou Y."/>
            <person name="Xue W."/>
            <person name="Luo G."/>
        </authorList>
    </citation>
    <scope>NUCLEOTIDE SEQUENCE [LARGE SCALE GENOMIC DNA]</scope>
    <source>
        <strain evidence="9 10">AM07-24</strain>
    </source>
</reference>
<dbReference type="OrthoDB" id="9797852at2"/>
<feature type="transmembrane region" description="Helical" evidence="7">
    <location>
        <begin position="70"/>
        <end position="92"/>
    </location>
</feature>
<evidence type="ECO:0000256" key="7">
    <source>
        <dbReference type="RuleBase" id="RU363032"/>
    </source>
</evidence>
<name>A0A415DY56_9FIRM</name>
<evidence type="ECO:0000256" key="5">
    <source>
        <dbReference type="ARBA" id="ARBA00022989"/>
    </source>
</evidence>
<evidence type="ECO:0000256" key="4">
    <source>
        <dbReference type="ARBA" id="ARBA00022692"/>
    </source>
</evidence>
<dbReference type="InterPro" id="IPR050366">
    <property type="entry name" value="BP-dependent_transpt_permease"/>
</dbReference>
<comment type="subcellular location">
    <subcellularLocation>
        <location evidence="1 7">Cell membrane</location>
        <topology evidence="1 7">Multi-pass membrane protein</topology>
    </subcellularLocation>
</comment>
<keyword evidence="2 7" id="KW-0813">Transport</keyword>
<dbReference type="Gene3D" id="1.10.3720.10">
    <property type="entry name" value="MetI-like"/>
    <property type="match status" value="1"/>
</dbReference>
<feature type="transmembrane region" description="Helical" evidence="7">
    <location>
        <begin position="132"/>
        <end position="151"/>
    </location>
</feature>
<organism evidence="9 10">
    <name type="scientific">Emergencia timonensis</name>
    <dbReference type="NCBI Taxonomy" id="1776384"/>
    <lineage>
        <taxon>Bacteria</taxon>
        <taxon>Bacillati</taxon>
        <taxon>Bacillota</taxon>
        <taxon>Clostridia</taxon>
        <taxon>Peptostreptococcales</taxon>
        <taxon>Anaerovoracaceae</taxon>
        <taxon>Emergencia</taxon>
    </lineage>
</organism>
<dbReference type="CDD" id="cd06261">
    <property type="entry name" value="TM_PBP2"/>
    <property type="match status" value="1"/>
</dbReference>
<keyword evidence="6 7" id="KW-0472">Membrane</keyword>
<feature type="transmembrane region" description="Helical" evidence="7">
    <location>
        <begin position="238"/>
        <end position="258"/>
    </location>
</feature>
<dbReference type="AlphaFoldDB" id="A0A415DY56"/>
<keyword evidence="5 7" id="KW-1133">Transmembrane helix</keyword>
<evidence type="ECO:0000259" key="8">
    <source>
        <dbReference type="PROSITE" id="PS50928"/>
    </source>
</evidence>
<comment type="caution">
    <text evidence="9">The sequence shown here is derived from an EMBL/GenBank/DDBJ whole genome shotgun (WGS) entry which is preliminary data.</text>
</comment>
<protein>
    <submittedName>
        <fullName evidence="9">ABC transporter permease</fullName>
    </submittedName>
</protein>
<dbReference type="Proteomes" id="UP000284841">
    <property type="component" value="Unassembled WGS sequence"/>
</dbReference>